<sequence>MIRFNCDYGEGAHPRVLQKLADTNFEQTPGYGEDEYCAQAAELIRKECKREDIAVHFIVGGTQTNLIVIAAALRTHQGVISAASGHINIHETGSIEATGHKVISLPDDGGKITAQQIEKYYLDHIHDESFEHIVQPKMVYISNPTEYGTVYNRNELVSISNVCRQYGLYLYMDGARMGYGLCAEGNDLDLPFITECCDVFYIGGTKVGALFGEAVVIKNEELKKDFRYIIKQRGAMLAKGRLLGLQFLALFEDGLYYEISAHADQLAEKIKKAFLDEGYSPLFPSSTNQQFFILPNSLLGKLKEKYSFATWGKFDDTQSIVRFCTSWATKEESVSDLVADIHAYAQ</sequence>
<reference evidence="5" key="1">
    <citation type="journal article" date="2015" name="Genome Announc.">
        <title>Draft Genome Sequence of Anaerolineae Strain TC1, a Novel Isolate from a Methanogenic Wastewater Treatment System.</title>
        <authorList>
            <person name="Matsuura N."/>
            <person name="Tourlousse D.M."/>
            <person name="Sun L."/>
            <person name="Toyonaga M."/>
            <person name="Kuroda K."/>
            <person name="Ohashi A."/>
            <person name="Cruz R."/>
            <person name="Yamaguchi T."/>
            <person name="Sekiguchi Y."/>
        </authorList>
    </citation>
    <scope>NUCLEOTIDE SEQUENCE [LARGE SCALE GENOMIC DNA]</scope>
    <source>
        <strain evidence="5">TC1</strain>
    </source>
</reference>
<evidence type="ECO:0000313" key="5">
    <source>
        <dbReference type="EMBL" id="GAP41143.1"/>
    </source>
</evidence>
<dbReference type="OrthoDB" id="9774495at2"/>
<dbReference type="GO" id="GO:0016829">
    <property type="term" value="F:lyase activity"/>
    <property type="evidence" value="ECO:0007669"/>
    <property type="project" value="InterPro"/>
</dbReference>
<dbReference type="InterPro" id="IPR015421">
    <property type="entry name" value="PyrdxlP-dep_Trfase_major"/>
</dbReference>
<dbReference type="PANTHER" id="PTHR48097:SF5">
    <property type="entry name" value="LOW SPECIFICITY L-THREONINE ALDOLASE"/>
    <property type="match status" value="1"/>
</dbReference>
<organism evidence="5">
    <name type="scientific">Flexilinea flocculi</name>
    <dbReference type="NCBI Taxonomy" id="1678840"/>
    <lineage>
        <taxon>Bacteria</taxon>
        <taxon>Bacillati</taxon>
        <taxon>Chloroflexota</taxon>
        <taxon>Anaerolineae</taxon>
        <taxon>Anaerolineales</taxon>
        <taxon>Anaerolineaceae</taxon>
        <taxon>Flexilinea</taxon>
    </lineage>
</organism>
<comment type="cofactor">
    <cofactor evidence="1">
        <name>pyridoxal 5'-phosphate</name>
        <dbReference type="ChEBI" id="CHEBI:597326"/>
    </cofactor>
</comment>
<name>A0A0S7BRW9_9CHLR</name>
<dbReference type="Gene3D" id="3.40.640.10">
    <property type="entry name" value="Type I PLP-dependent aspartate aminotransferase-like (Major domain)"/>
    <property type="match status" value="1"/>
</dbReference>
<dbReference type="PATRIC" id="fig|1678840.3.peg.2555"/>
<proteinExistence type="inferred from homology"/>
<evidence type="ECO:0000313" key="6">
    <source>
        <dbReference type="Proteomes" id="UP000053370"/>
    </source>
</evidence>
<dbReference type="InterPro" id="IPR015422">
    <property type="entry name" value="PyrdxlP-dep_Trfase_small"/>
</dbReference>
<accession>A0A0S7BRW9</accession>
<dbReference type="InterPro" id="IPR015424">
    <property type="entry name" value="PyrdxlP-dep_Trfase"/>
</dbReference>
<dbReference type="STRING" id="1678840.ATC1_131125"/>
<dbReference type="Gene3D" id="3.90.1150.10">
    <property type="entry name" value="Aspartate Aminotransferase, domain 1"/>
    <property type="match status" value="1"/>
</dbReference>
<dbReference type="AlphaFoldDB" id="A0A0S7BRW9"/>
<comment type="similarity">
    <text evidence="2">Belongs to the threonine aldolase family.</text>
</comment>
<dbReference type="RefSeq" id="WP_062281776.1">
    <property type="nucleotide sequence ID" value="NZ_DF968181.1"/>
</dbReference>
<evidence type="ECO:0000256" key="1">
    <source>
        <dbReference type="ARBA" id="ARBA00001933"/>
    </source>
</evidence>
<feature type="domain" description="Aromatic amino acid beta-eliminating lyase/threonine aldolase" evidence="4">
    <location>
        <begin position="30"/>
        <end position="271"/>
    </location>
</feature>
<dbReference type="PANTHER" id="PTHR48097">
    <property type="entry name" value="L-THREONINE ALDOLASE-RELATED"/>
    <property type="match status" value="1"/>
</dbReference>
<dbReference type="Proteomes" id="UP000053370">
    <property type="component" value="Unassembled WGS sequence"/>
</dbReference>
<keyword evidence="3" id="KW-0663">Pyridoxal phosphate</keyword>
<evidence type="ECO:0000256" key="2">
    <source>
        <dbReference type="ARBA" id="ARBA00006966"/>
    </source>
</evidence>
<protein>
    <submittedName>
        <fullName evidence="5">L-threonine aldolase</fullName>
    </submittedName>
</protein>
<keyword evidence="6" id="KW-1185">Reference proteome</keyword>
<dbReference type="InterPro" id="IPR001597">
    <property type="entry name" value="ArAA_b-elim_lyase/Thr_aldolase"/>
</dbReference>
<dbReference type="EMBL" id="DF968181">
    <property type="protein sequence ID" value="GAP41143.1"/>
    <property type="molecule type" value="Genomic_DNA"/>
</dbReference>
<gene>
    <name evidence="5" type="ORF">ATC1_131125</name>
</gene>
<evidence type="ECO:0000256" key="3">
    <source>
        <dbReference type="ARBA" id="ARBA00022898"/>
    </source>
</evidence>
<dbReference type="Pfam" id="PF01212">
    <property type="entry name" value="Beta_elim_lyase"/>
    <property type="match status" value="1"/>
</dbReference>
<dbReference type="GO" id="GO:0006520">
    <property type="term" value="P:amino acid metabolic process"/>
    <property type="evidence" value="ECO:0007669"/>
    <property type="project" value="InterPro"/>
</dbReference>
<dbReference type="SUPFAM" id="SSF53383">
    <property type="entry name" value="PLP-dependent transferases"/>
    <property type="match status" value="1"/>
</dbReference>
<evidence type="ECO:0000259" key="4">
    <source>
        <dbReference type="Pfam" id="PF01212"/>
    </source>
</evidence>